<comment type="catalytic activity">
    <reaction evidence="11">
        <text>hexadecanoyl-[(hydroxy)phthioceranic acid synthase] + 7 (S)-methylmalonyl-CoA + 14 NADPH + 21 H(+) = C37-phthioceranyl-[(hydroxy)phthioceranic acid synthase] + 7 CO2 + 14 NADP(+) + 7 CoA + 7 H2O</text>
        <dbReference type="Rhea" id="RHEA:58908"/>
        <dbReference type="Rhea" id="RHEA-COMP:15244"/>
        <dbReference type="Rhea" id="RHEA-COMP:15246"/>
        <dbReference type="ChEBI" id="CHEBI:15377"/>
        <dbReference type="ChEBI" id="CHEBI:15378"/>
        <dbReference type="ChEBI" id="CHEBI:16526"/>
        <dbReference type="ChEBI" id="CHEBI:57287"/>
        <dbReference type="ChEBI" id="CHEBI:57327"/>
        <dbReference type="ChEBI" id="CHEBI:57783"/>
        <dbReference type="ChEBI" id="CHEBI:58349"/>
        <dbReference type="ChEBI" id="CHEBI:78483"/>
        <dbReference type="ChEBI" id="CHEBI:142473"/>
        <dbReference type="EC" id="2.3.1.287"/>
    </reaction>
</comment>
<comment type="catalytic activity">
    <reaction evidence="10">
        <text>hexadecanoyl-[(hydroxy)phthioceranic acid synthase] + 8 (S)-methylmalonyl-CoA + 16 NADPH + 24 H(+) = C40-phthioceranyl-[(hydroxy)phthioceranic acid synthase] + 8 CO2 + 16 NADP(+) + 8 CoA + 8 H2O</text>
        <dbReference type="Rhea" id="RHEA:58904"/>
        <dbReference type="Rhea" id="RHEA-COMP:15244"/>
        <dbReference type="Rhea" id="RHEA-COMP:15245"/>
        <dbReference type="ChEBI" id="CHEBI:15377"/>
        <dbReference type="ChEBI" id="CHEBI:15378"/>
        <dbReference type="ChEBI" id="CHEBI:16526"/>
        <dbReference type="ChEBI" id="CHEBI:57287"/>
        <dbReference type="ChEBI" id="CHEBI:57327"/>
        <dbReference type="ChEBI" id="CHEBI:57783"/>
        <dbReference type="ChEBI" id="CHEBI:58349"/>
        <dbReference type="ChEBI" id="CHEBI:78483"/>
        <dbReference type="ChEBI" id="CHEBI:142472"/>
        <dbReference type="EC" id="2.3.1.287"/>
    </reaction>
</comment>
<evidence type="ECO:0000256" key="2">
    <source>
        <dbReference type="ARBA" id="ARBA00022553"/>
    </source>
</evidence>
<dbReference type="SUPFAM" id="SSF50129">
    <property type="entry name" value="GroES-like"/>
    <property type="match status" value="1"/>
</dbReference>
<dbReference type="SMART" id="SM00823">
    <property type="entry name" value="PKS_PP"/>
    <property type="match status" value="1"/>
</dbReference>
<protein>
    <recommendedName>
        <fullName evidence="8">Phthioceranic/hydroxyphthioceranic acid synthase</fullName>
        <ecNumber evidence="7">2.3.1.287</ecNumber>
    </recommendedName>
    <alternativeName>
        <fullName evidence="9">Polyketide synthase pks2</fullName>
    </alternativeName>
</protein>
<dbReference type="Proteomes" id="UP000466517">
    <property type="component" value="Chromosome"/>
</dbReference>
<evidence type="ECO:0000256" key="5">
    <source>
        <dbReference type="ARBA" id="ARBA00023268"/>
    </source>
</evidence>
<dbReference type="GO" id="GO:0006633">
    <property type="term" value="P:fatty acid biosynthetic process"/>
    <property type="evidence" value="ECO:0007669"/>
    <property type="project" value="InterPro"/>
</dbReference>
<dbReference type="SUPFAM" id="SSF52151">
    <property type="entry name" value="FabD/lysophospholipase-like"/>
    <property type="match status" value="1"/>
</dbReference>
<sequence length="2102" mass="221420">MAEARVSAVAVIGMGCRLPGGIDSPEGLWAALLRGDDTVTTVPLDRWDAEEYYDPEPGVPGRSVSKWGAFLDDVAGFDADFFNISEREATSIDPQHRLLLETAWEAVEHAGIDPATIASSVTGVFVGMTHADYQLVAVDANAVEGPYGFTGNNFSLASGRIAYHLGVHGPAYTVDSACSSSLLAVHMACRSLHDGESDLALAGGVSIMLEPRKMSSGSAQGMLSPTGRCHAFDVDADGFVSGEASAVLLLKRLDDALADGDRVLAVIRGTAANQDGHTVNIATPSRDAQVTVYQSALAAGGVDPATVGFVEAHGTGTPVGDPIEFASLAAVYGTAGPVALGSAKTNFGHGQSASGAVGLMKAILALQHGSVPKNLHFSAMPEEMTRIDTNLFVPQEETPWPVQGDHPRRAAVSSYGLSGTNVHAVLEQAPAGAATRVVEPADAPRHTASGPHLFPLSATSADELRRTAGRLADWLEARGEVADPATDVADLAYTLARRRAHRPVRTVVLAHDHDELVTALREVADGDLPYDAAVDKGERGPVWVFSGQGSQWAGMGAGLLASEPVFAETIATLEPLIAAESGFSVTEALSSPEVVTGIDRVQPTVFAVQVALAAAMRAHGVVPGAVIGHSMGEVAAAVVAEALSLEDGVKVICRRSTLMATVAGSGAMASVELPAQQVLSELAARGVNDVVLSVVASPQSAVVGGAKESIRQLAAEWEARGVMAREVAVDVASHSPQVDPILDDLTEALEDLSPMEPTLPYYSATLYDPRDPADFDAYYWADNLRHAVRFAAAVQAALEDGFRVFGELSPHPLLTYAVDQNARSMDVTMVALASMRRDQELPHGLLGFLAALHSAGAAIDYAATWPGGALVDAPLPTWTRRHLILDRESQEQGAATVAVHPLLGAHVRLPEDPERHVWQSDVGTDAQPWLADHQVHGVAALPGTAYCEMALAAARTVLGEASEARDIVFHDLLLLQEHTPISAVASLTSDGFLDFQVTTRDEGQETRRAGAVLHAVDEVVEPPSYDVDALLAAHPVELPGAELRDWYDVRGIQYGPAFAGLTSAHTTEGPGGSVFATVALPGSIRSQQGAYGIHPALLDVCFQAVGAHPDLHGDHTGTLMLPLGVRTLRAHASTRNAHYCYVQLVSASPDAVEVNVDVLDEHGAALLTVGGLRLGTGVSEQGQRDKRLNERLLTIDWRHLETPAADVVGSGNWLLINTSDESDMFAYELADVLKAGEADVTTLAWRAGDDHHANAEALRKALEARQSVGVVVIQDPAGSGRDVVGDGADHVRHLVRIARVLPDVPGEPPRLYVLTRGAQAVLPGEVPNLAQGGLRGLVRVIGMEHPRMHPTQIDVDDATDVRLVGAELLSASEEDETAWRDGQYYAARLNVTPLQADERHTTVVHPEREGMRLQIRTPGDLQSAELVAYDRIPPGPGQIEVAVSASNLNFADVLVAYGRYPSFEGRLPQLGADFAGVVTAVGPGVTDHAIGDRVAGISATGAWCTFVTCDANLAVRIPEELPDATAAAVPSAHATAWYSLHNLARIAAGEKVLIHSATGGVGLAAVAIAKAAGAEIFATAGTPAKRAMLTEMGIAHVYDSRSVEFADQIRADTDGYGVDVVLNSLPGAAQRAGLELLTFGGRFVEIGKRDIYGDTKLGLFTFRRNLSFHAVDLALLALVQPDTLRSVLDDVFQAIADGVLPQPQTTHYPLANGANAIRAMGAAEHTGKLVLDVPRTGQFAAVVPADRAPAFRSDGAYVVTGGLGGLGLFLAEKMAAAGCGRIILNGRSAPSQDALRVVERLRRSGTEVEVELGDVAEAATAGRLVSAATATGMPLRGVLHAAAVVEDATLGNITDDLVERDWAPKAMGAWRLHEATTAAPLDWFCSFSSAAAMVGSPGQGAYAAANSWVDSFSRWRRAQGLPAQAVAWGAWAQIGAGQAMADNDGMAIDPEDGAYAFDTLVRHTRTYSGYAPVAGAAWLTAFAQTSPFAEAFASMGQDRPGSSEFLDELRLLPREEWSARVRRLISEEMALILRRSVDADRPLSEYGLDSLGTLELRTRLEAETGVRIGSTDVTTVRGLAERLSELIAADLDLDSTTPAASS</sequence>
<dbReference type="SMART" id="SM00826">
    <property type="entry name" value="PKS_DH"/>
    <property type="match status" value="1"/>
</dbReference>
<dbReference type="Pfam" id="PF00698">
    <property type="entry name" value="Acyl_transf_1"/>
    <property type="match status" value="1"/>
</dbReference>
<dbReference type="InterPro" id="IPR049900">
    <property type="entry name" value="PKS_mFAS_DH"/>
</dbReference>
<dbReference type="InterPro" id="IPR014043">
    <property type="entry name" value="Acyl_transferase_dom"/>
</dbReference>
<evidence type="ECO:0000256" key="7">
    <source>
        <dbReference type="ARBA" id="ARBA00044974"/>
    </source>
</evidence>
<dbReference type="SUPFAM" id="SSF51735">
    <property type="entry name" value="NAD(P)-binding Rossmann-fold domains"/>
    <property type="match status" value="3"/>
</dbReference>
<feature type="active site" description="Proton acceptor; for dehydratase activity" evidence="12">
    <location>
        <position position="933"/>
    </location>
</feature>
<evidence type="ECO:0000256" key="1">
    <source>
        <dbReference type="ARBA" id="ARBA00022450"/>
    </source>
</evidence>
<dbReference type="CDD" id="cd05195">
    <property type="entry name" value="enoyl_red"/>
    <property type="match status" value="1"/>
</dbReference>
<dbReference type="InterPro" id="IPR020806">
    <property type="entry name" value="PKS_PP-bd"/>
</dbReference>
<dbReference type="InterPro" id="IPR006162">
    <property type="entry name" value="Ppantetheine_attach_site"/>
</dbReference>
<dbReference type="CDD" id="cd00833">
    <property type="entry name" value="PKS"/>
    <property type="match status" value="1"/>
</dbReference>
<keyword evidence="1" id="KW-0596">Phosphopantetheine</keyword>
<dbReference type="PANTHER" id="PTHR43775">
    <property type="entry name" value="FATTY ACID SYNTHASE"/>
    <property type="match status" value="1"/>
</dbReference>
<evidence type="ECO:0000256" key="8">
    <source>
        <dbReference type="ARBA" id="ARBA00044989"/>
    </source>
</evidence>
<dbReference type="GO" id="GO:0005886">
    <property type="term" value="C:plasma membrane"/>
    <property type="evidence" value="ECO:0007669"/>
    <property type="project" value="TreeGrafter"/>
</dbReference>
<dbReference type="Pfam" id="PF02801">
    <property type="entry name" value="Ketoacyl-synt_C"/>
    <property type="match status" value="1"/>
</dbReference>
<evidence type="ECO:0000256" key="12">
    <source>
        <dbReference type="PROSITE-ProRule" id="PRU01363"/>
    </source>
</evidence>
<evidence type="ECO:0000259" key="14">
    <source>
        <dbReference type="PROSITE" id="PS52004"/>
    </source>
</evidence>
<dbReference type="SUPFAM" id="SSF47336">
    <property type="entry name" value="ACP-like"/>
    <property type="match status" value="1"/>
</dbReference>
<dbReference type="PROSITE" id="PS50075">
    <property type="entry name" value="CARRIER"/>
    <property type="match status" value="1"/>
</dbReference>
<dbReference type="InterPro" id="IPR013968">
    <property type="entry name" value="PKS_KR"/>
</dbReference>
<dbReference type="SMART" id="SM00829">
    <property type="entry name" value="PKS_ER"/>
    <property type="match status" value="1"/>
</dbReference>
<dbReference type="Pfam" id="PF00109">
    <property type="entry name" value="ketoacyl-synt"/>
    <property type="match status" value="1"/>
</dbReference>
<dbReference type="Gene3D" id="3.40.366.10">
    <property type="entry name" value="Malonyl-Coenzyme A Acyl Carrier Protein, domain 2"/>
    <property type="match status" value="1"/>
</dbReference>
<dbReference type="Pfam" id="PF21089">
    <property type="entry name" value="PKS_DH_N"/>
    <property type="match status" value="1"/>
</dbReference>
<dbReference type="Gene3D" id="3.10.129.110">
    <property type="entry name" value="Polyketide synthase dehydratase"/>
    <property type="match status" value="1"/>
</dbReference>
<dbReference type="SMART" id="SM00822">
    <property type="entry name" value="PKS_KR"/>
    <property type="match status" value="1"/>
</dbReference>
<dbReference type="InterPro" id="IPR020841">
    <property type="entry name" value="PKS_Beta-ketoAc_synthase_dom"/>
</dbReference>
<dbReference type="FunFam" id="3.30.70.250:FF:000003">
    <property type="entry name" value="Polyketide beta-ketoacyl synthase Pks3"/>
    <property type="match status" value="1"/>
</dbReference>
<evidence type="ECO:0000256" key="3">
    <source>
        <dbReference type="ARBA" id="ARBA00022679"/>
    </source>
</evidence>
<dbReference type="SMART" id="SM00825">
    <property type="entry name" value="PKS_KS"/>
    <property type="match status" value="1"/>
</dbReference>
<feature type="domain" description="PKS/mFAS DH" evidence="15">
    <location>
        <begin position="900"/>
        <end position="1183"/>
    </location>
</feature>
<dbReference type="InterPro" id="IPR009081">
    <property type="entry name" value="PP-bd_ACP"/>
</dbReference>
<dbReference type="InterPro" id="IPR057326">
    <property type="entry name" value="KR_dom"/>
</dbReference>
<dbReference type="InterPro" id="IPR018201">
    <property type="entry name" value="Ketoacyl_synth_AS"/>
</dbReference>
<evidence type="ECO:0000313" key="17">
    <source>
        <dbReference type="Proteomes" id="UP000466517"/>
    </source>
</evidence>
<dbReference type="InterPro" id="IPR036291">
    <property type="entry name" value="NAD(P)-bd_dom_sf"/>
</dbReference>
<dbReference type="Pfam" id="PF22621">
    <property type="entry name" value="CurL-like_PKS_C"/>
    <property type="match status" value="1"/>
</dbReference>
<feature type="region of interest" description="C-terminal hotdog fold" evidence="12">
    <location>
        <begin position="1035"/>
        <end position="1183"/>
    </location>
</feature>
<keyword evidence="4" id="KW-0521">NADP</keyword>
<dbReference type="EC" id="2.3.1.287" evidence="7"/>
<dbReference type="PROSITE" id="PS51257">
    <property type="entry name" value="PROKAR_LIPOPROTEIN"/>
    <property type="match status" value="1"/>
</dbReference>
<dbReference type="InterPro" id="IPR016035">
    <property type="entry name" value="Acyl_Trfase/lysoPLipase"/>
</dbReference>
<dbReference type="InterPro" id="IPR020843">
    <property type="entry name" value="ER"/>
</dbReference>
<dbReference type="InterPro" id="IPR014031">
    <property type="entry name" value="Ketoacyl_synth_C"/>
</dbReference>
<proteinExistence type="predicted"/>
<dbReference type="InterPro" id="IPR020807">
    <property type="entry name" value="PKS_DH"/>
</dbReference>
<dbReference type="PROSITE" id="PS52004">
    <property type="entry name" value="KS3_2"/>
    <property type="match status" value="1"/>
</dbReference>
<dbReference type="GO" id="GO:0016491">
    <property type="term" value="F:oxidoreductase activity"/>
    <property type="evidence" value="ECO:0007669"/>
    <property type="project" value="InterPro"/>
</dbReference>
<dbReference type="SUPFAM" id="SSF53901">
    <property type="entry name" value="Thiolase-like"/>
    <property type="match status" value="1"/>
</dbReference>
<accession>A0A7I7XGL3</accession>
<dbReference type="InterPro" id="IPR013154">
    <property type="entry name" value="ADH-like_N"/>
</dbReference>
<dbReference type="InterPro" id="IPR042104">
    <property type="entry name" value="PKS_dehydratase_sf"/>
</dbReference>
<dbReference type="SUPFAM" id="SSF55048">
    <property type="entry name" value="Probable ACP-binding domain of malonyl-CoA ACP transacylase"/>
    <property type="match status" value="1"/>
</dbReference>
<evidence type="ECO:0000256" key="11">
    <source>
        <dbReference type="ARBA" id="ARBA00048465"/>
    </source>
</evidence>
<keyword evidence="2" id="KW-0597">Phosphoprotein</keyword>
<dbReference type="Gene3D" id="3.40.50.720">
    <property type="entry name" value="NAD(P)-binding Rossmann-like Domain"/>
    <property type="match status" value="3"/>
</dbReference>
<dbReference type="FunFam" id="3.40.47.10:FF:000019">
    <property type="entry name" value="Polyketide synthase type I"/>
    <property type="match status" value="1"/>
</dbReference>
<keyword evidence="5" id="KW-0511">Multifunctional enzyme</keyword>
<dbReference type="KEGG" id="mmag:MMAD_26450"/>
<evidence type="ECO:0000259" key="13">
    <source>
        <dbReference type="PROSITE" id="PS50075"/>
    </source>
</evidence>
<dbReference type="GO" id="GO:0071770">
    <property type="term" value="P:DIM/DIP cell wall layer assembly"/>
    <property type="evidence" value="ECO:0007669"/>
    <property type="project" value="TreeGrafter"/>
</dbReference>
<dbReference type="GO" id="GO:0004315">
    <property type="term" value="F:3-oxoacyl-[acyl-carrier-protein] synthase activity"/>
    <property type="evidence" value="ECO:0007669"/>
    <property type="project" value="InterPro"/>
</dbReference>
<dbReference type="PROSITE" id="PS00606">
    <property type="entry name" value="KS3_1"/>
    <property type="match status" value="1"/>
</dbReference>
<dbReference type="InterPro" id="IPR016039">
    <property type="entry name" value="Thiolase-like"/>
</dbReference>
<dbReference type="InterPro" id="IPR049552">
    <property type="entry name" value="PKS_DH_N"/>
</dbReference>
<dbReference type="Pfam" id="PF00550">
    <property type="entry name" value="PP-binding"/>
    <property type="match status" value="1"/>
</dbReference>
<dbReference type="GO" id="GO:0004312">
    <property type="term" value="F:fatty acid synthase activity"/>
    <property type="evidence" value="ECO:0007669"/>
    <property type="project" value="TreeGrafter"/>
</dbReference>
<evidence type="ECO:0000256" key="10">
    <source>
        <dbReference type="ARBA" id="ARBA00047634"/>
    </source>
</evidence>
<dbReference type="SMART" id="SM00827">
    <property type="entry name" value="PKS_AT"/>
    <property type="match status" value="1"/>
</dbReference>
<dbReference type="PROSITE" id="PS00012">
    <property type="entry name" value="PHOSPHOPANTETHEINE"/>
    <property type="match status" value="1"/>
</dbReference>
<evidence type="ECO:0000259" key="15">
    <source>
        <dbReference type="PROSITE" id="PS52019"/>
    </source>
</evidence>
<feature type="region of interest" description="N-terminal hotdog fold" evidence="12">
    <location>
        <begin position="900"/>
        <end position="1019"/>
    </location>
</feature>
<evidence type="ECO:0000256" key="9">
    <source>
        <dbReference type="ARBA" id="ARBA00045003"/>
    </source>
</evidence>
<keyword evidence="6" id="KW-0012">Acyltransferase</keyword>
<dbReference type="Gene3D" id="3.40.47.10">
    <property type="match status" value="1"/>
</dbReference>
<dbReference type="InterPro" id="IPR050091">
    <property type="entry name" value="PKS_NRPS_Biosynth_Enz"/>
</dbReference>
<dbReference type="InterPro" id="IPR014030">
    <property type="entry name" value="Ketoacyl_synth_N"/>
</dbReference>
<dbReference type="Gene3D" id="1.10.1200.10">
    <property type="entry name" value="ACP-like"/>
    <property type="match status" value="1"/>
</dbReference>
<dbReference type="Pfam" id="PF00107">
    <property type="entry name" value="ADH_zinc_N"/>
    <property type="match status" value="1"/>
</dbReference>
<evidence type="ECO:0000256" key="6">
    <source>
        <dbReference type="ARBA" id="ARBA00023315"/>
    </source>
</evidence>
<evidence type="ECO:0000313" key="16">
    <source>
        <dbReference type="EMBL" id="BBZ28350.1"/>
    </source>
</evidence>
<dbReference type="Gene3D" id="3.30.70.250">
    <property type="entry name" value="Malonyl-CoA ACP transacylase, ACP-binding"/>
    <property type="match status" value="1"/>
</dbReference>
<dbReference type="InterPro" id="IPR049551">
    <property type="entry name" value="PKS_DH_C"/>
</dbReference>
<dbReference type="FunFam" id="3.40.50.720:FF:000209">
    <property type="entry name" value="Polyketide synthase Pks12"/>
    <property type="match status" value="1"/>
</dbReference>
<keyword evidence="3" id="KW-0808">Transferase</keyword>
<feature type="domain" description="Carrier" evidence="13">
    <location>
        <begin position="2015"/>
        <end position="2091"/>
    </location>
</feature>
<dbReference type="NCBIfam" id="NF041183">
    <property type="entry name" value="Pks2_ls1_myc"/>
    <property type="match status" value="1"/>
</dbReference>
<dbReference type="GO" id="GO:0005737">
    <property type="term" value="C:cytoplasm"/>
    <property type="evidence" value="ECO:0007669"/>
    <property type="project" value="TreeGrafter"/>
</dbReference>
<feature type="active site" description="Proton donor; for dehydratase activity" evidence="12">
    <location>
        <position position="1099"/>
    </location>
</feature>
<dbReference type="GO" id="GO:0031177">
    <property type="term" value="F:phosphopantetheine binding"/>
    <property type="evidence" value="ECO:0007669"/>
    <property type="project" value="InterPro"/>
</dbReference>
<dbReference type="InterPro" id="IPR053386">
    <property type="entry name" value="MBFA_synthase"/>
</dbReference>
<keyword evidence="17" id="KW-1185">Reference proteome</keyword>
<dbReference type="PANTHER" id="PTHR43775:SF37">
    <property type="entry name" value="SI:DKEY-61P9.11"/>
    <property type="match status" value="1"/>
</dbReference>
<dbReference type="RefSeq" id="WP_163737621.1">
    <property type="nucleotide sequence ID" value="NZ_AP022610.1"/>
</dbReference>
<dbReference type="InterPro" id="IPR001227">
    <property type="entry name" value="Ac_transferase_dom_sf"/>
</dbReference>
<dbReference type="InterPro" id="IPR036736">
    <property type="entry name" value="ACP-like_sf"/>
</dbReference>
<organism evidence="16 17">
    <name type="scientific">Mycolicibacterium madagascariense</name>
    <dbReference type="NCBI Taxonomy" id="212765"/>
    <lineage>
        <taxon>Bacteria</taxon>
        <taxon>Bacillati</taxon>
        <taxon>Actinomycetota</taxon>
        <taxon>Actinomycetes</taxon>
        <taxon>Mycobacteriales</taxon>
        <taxon>Mycobacteriaceae</taxon>
        <taxon>Mycolicibacterium</taxon>
    </lineage>
</organism>
<feature type="domain" description="Ketosynthase family 3 (KS3)" evidence="14">
    <location>
        <begin position="6"/>
        <end position="428"/>
    </location>
</feature>
<dbReference type="Pfam" id="PF14765">
    <property type="entry name" value="PS-DH"/>
    <property type="match status" value="1"/>
</dbReference>
<dbReference type="Pfam" id="PF08659">
    <property type="entry name" value="KR"/>
    <property type="match status" value="1"/>
</dbReference>
<dbReference type="Gene3D" id="3.90.180.10">
    <property type="entry name" value="Medium-chain alcohol dehydrogenases, catalytic domain"/>
    <property type="match status" value="1"/>
</dbReference>
<dbReference type="Pfam" id="PF08240">
    <property type="entry name" value="ADH_N"/>
    <property type="match status" value="1"/>
</dbReference>
<gene>
    <name evidence="16" type="primary">pks5_2</name>
    <name evidence="16" type="ORF">MMAD_26450</name>
</gene>
<dbReference type="EMBL" id="AP022610">
    <property type="protein sequence ID" value="BBZ28350.1"/>
    <property type="molecule type" value="Genomic_DNA"/>
</dbReference>
<dbReference type="InterPro" id="IPR013149">
    <property type="entry name" value="ADH-like_C"/>
</dbReference>
<dbReference type="PROSITE" id="PS52019">
    <property type="entry name" value="PKS_MFAS_DH"/>
    <property type="match status" value="1"/>
</dbReference>
<dbReference type="InterPro" id="IPR011032">
    <property type="entry name" value="GroES-like_sf"/>
</dbReference>
<evidence type="ECO:0000256" key="4">
    <source>
        <dbReference type="ARBA" id="ARBA00022857"/>
    </source>
</evidence>
<name>A0A7I7XGL3_9MYCO</name>
<dbReference type="InterPro" id="IPR016036">
    <property type="entry name" value="Malonyl_transacylase_ACP-bd"/>
</dbReference>
<reference evidence="16 17" key="1">
    <citation type="journal article" date="2019" name="Emerg. Microbes Infect.">
        <title>Comprehensive subspecies identification of 175 nontuberculous mycobacteria species based on 7547 genomic profiles.</title>
        <authorList>
            <person name="Matsumoto Y."/>
            <person name="Kinjo T."/>
            <person name="Motooka D."/>
            <person name="Nabeya D."/>
            <person name="Jung N."/>
            <person name="Uechi K."/>
            <person name="Horii T."/>
            <person name="Iida T."/>
            <person name="Fujita J."/>
            <person name="Nakamura S."/>
        </authorList>
    </citation>
    <scope>NUCLEOTIDE SEQUENCE [LARGE SCALE GENOMIC DNA]</scope>
    <source>
        <strain evidence="16 17">JCM 13574</strain>
    </source>
</reference>